<proteinExistence type="predicted"/>
<comment type="caution">
    <text evidence="2">The sequence shown here is derived from an EMBL/GenBank/DDBJ whole genome shotgun (WGS) entry which is preliminary data.</text>
</comment>
<feature type="region of interest" description="Disordered" evidence="1">
    <location>
        <begin position="94"/>
        <end position="117"/>
    </location>
</feature>
<dbReference type="Proteomes" id="UP001153269">
    <property type="component" value="Unassembled WGS sequence"/>
</dbReference>
<organism evidence="2 3">
    <name type="scientific">Pleuronectes platessa</name>
    <name type="common">European plaice</name>
    <dbReference type="NCBI Taxonomy" id="8262"/>
    <lineage>
        <taxon>Eukaryota</taxon>
        <taxon>Metazoa</taxon>
        <taxon>Chordata</taxon>
        <taxon>Craniata</taxon>
        <taxon>Vertebrata</taxon>
        <taxon>Euteleostomi</taxon>
        <taxon>Actinopterygii</taxon>
        <taxon>Neopterygii</taxon>
        <taxon>Teleostei</taxon>
        <taxon>Neoteleostei</taxon>
        <taxon>Acanthomorphata</taxon>
        <taxon>Carangaria</taxon>
        <taxon>Pleuronectiformes</taxon>
        <taxon>Pleuronectoidei</taxon>
        <taxon>Pleuronectidae</taxon>
        <taxon>Pleuronectes</taxon>
    </lineage>
</organism>
<evidence type="ECO:0000313" key="3">
    <source>
        <dbReference type="Proteomes" id="UP001153269"/>
    </source>
</evidence>
<protein>
    <submittedName>
        <fullName evidence="2">Uncharacterized protein</fullName>
    </submittedName>
</protein>
<evidence type="ECO:0000313" key="2">
    <source>
        <dbReference type="EMBL" id="CAB1421806.1"/>
    </source>
</evidence>
<sequence>MSKNPLVEKLLNIDELSSAEKRGKGQREAFQRWRYDRILFTLDWTLGNKLLKLIESKFTSGLAMHHGKAGKLKHYPQGTNSVIPLTTTCELKDQHLQSKSTKNKSRRAQDGEKGSLRRKLNTCSSTCTVWVSPEHPSSPV</sequence>
<evidence type="ECO:0000256" key="1">
    <source>
        <dbReference type="SAM" id="MobiDB-lite"/>
    </source>
</evidence>
<dbReference type="EMBL" id="CADEAL010000546">
    <property type="protein sequence ID" value="CAB1421806.1"/>
    <property type="molecule type" value="Genomic_DNA"/>
</dbReference>
<reference evidence="2" key="1">
    <citation type="submission" date="2020-03" db="EMBL/GenBank/DDBJ databases">
        <authorList>
            <person name="Weist P."/>
        </authorList>
    </citation>
    <scope>NUCLEOTIDE SEQUENCE</scope>
</reference>
<gene>
    <name evidence="2" type="ORF">PLEPLA_LOCUS9694</name>
</gene>
<accession>A0A9N7TZ86</accession>
<dbReference type="AlphaFoldDB" id="A0A9N7TZ86"/>
<keyword evidence="3" id="KW-1185">Reference proteome</keyword>
<name>A0A9N7TZ86_PLEPL</name>